<feature type="region of interest" description="Disordered" evidence="1">
    <location>
        <begin position="100"/>
        <end position="125"/>
    </location>
</feature>
<organism evidence="2 3">
    <name type="scientific">Polychaeton citri CBS 116435</name>
    <dbReference type="NCBI Taxonomy" id="1314669"/>
    <lineage>
        <taxon>Eukaryota</taxon>
        <taxon>Fungi</taxon>
        <taxon>Dikarya</taxon>
        <taxon>Ascomycota</taxon>
        <taxon>Pezizomycotina</taxon>
        <taxon>Dothideomycetes</taxon>
        <taxon>Dothideomycetidae</taxon>
        <taxon>Capnodiales</taxon>
        <taxon>Capnodiaceae</taxon>
        <taxon>Polychaeton</taxon>
    </lineage>
</organism>
<name>A0A9P4QI85_9PEZI</name>
<evidence type="ECO:0000313" key="3">
    <source>
        <dbReference type="Proteomes" id="UP000799441"/>
    </source>
</evidence>
<evidence type="ECO:0000313" key="2">
    <source>
        <dbReference type="EMBL" id="KAF2725346.1"/>
    </source>
</evidence>
<accession>A0A9P4QI85</accession>
<evidence type="ECO:0000256" key="1">
    <source>
        <dbReference type="SAM" id="MobiDB-lite"/>
    </source>
</evidence>
<reference evidence="2" key="1">
    <citation type="journal article" date="2020" name="Stud. Mycol.">
        <title>101 Dothideomycetes genomes: a test case for predicting lifestyles and emergence of pathogens.</title>
        <authorList>
            <person name="Haridas S."/>
            <person name="Albert R."/>
            <person name="Binder M."/>
            <person name="Bloem J."/>
            <person name="Labutti K."/>
            <person name="Salamov A."/>
            <person name="Andreopoulos B."/>
            <person name="Baker S."/>
            <person name="Barry K."/>
            <person name="Bills G."/>
            <person name="Bluhm B."/>
            <person name="Cannon C."/>
            <person name="Castanera R."/>
            <person name="Culley D."/>
            <person name="Daum C."/>
            <person name="Ezra D."/>
            <person name="Gonzalez J."/>
            <person name="Henrissat B."/>
            <person name="Kuo A."/>
            <person name="Liang C."/>
            <person name="Lipzen A."/>
            <person name="Lutzoni F."/>
            <person name="Magnuson J."/>
            <person name="Mondo S."/>
            <person name="Nolan M."/>
            <person name="Ohm R."/>
            <person name="Pangilinan J."/>
            <person name="Park H.-J."/>
            <person name="Ramirez L."/>
            <person name="Alfaro M."/>
            <person name="Sun H."/>
            <person name="Tritt A."/>
            <person name="Yoshinaga Y."/>
            <person name="Zwiers L.-H."/>
            <person name="Turgeon B."/>
            <person name="Goodwin S."/>
            <person name="Spatafora J."/>
            <person name="Crous P."/>
            <person name="Grigoriev I."/>
        </authorList>
    </citation>
    <scope>NUCLEOTIDE SEQUENCE</scope>
    <source>
        <strain evidence="2">CBS 116435</strain>
    </source>
</reference>
<dbReference type="AlphaFoldDB" id="A0A9P4QI85"/>
<dbReference type="Proteomes" id="UP000799441">
    <property type="component" value="Unassembled WGS sequence"/>
</dbReference>
<keyword evidence="3" id="KW-1185">Reference proteome</keyword>
<dbReference type="EMBL" id="MU003768">
    <property type="protein sequence ID" value="KAF2725346.1"/>
    <property type="molecule type" value="Genomic_DNA"/>
</dbReference>
<gene>
    <name evidence="2" type="ORF">K431DRAFT_101048</name>
</gene>
<sequence length="195" mass="22311">MQGVTRSHHVIIHTGVSPPALTLEEGPIRTSDGTIDSVRDRPIRVVADNPARRLDPMCRLNLCDYIYLWADDMYNVFGKVHRDSKVNLLYQFRDVQNRIRTATTTGQDPRRSTSSSTQQPVSRVQQQLPQSILVENVLRITDQINHMLARARSFGIALATPSREQIQYFTINRAAYEQYVQDTTMQIEAAIRDRS</sequence>
<proteinExistence type="predicted"/>
<comment type="caution">
    <text evidence="2">The sequence shown here is derived from an EMBL/GenBank/DDBJ whole genome shotgun (WGS) entry which is preliminary data.</text>
</comment>
<protein>
    <submittedName>
        <fullName evidence="2">Uncharacterized protein</fullName>
    </submittedName>
</protein>